<dbReference type="Pfam" id="PF00440">
    <property type="entry name" value="TetR_N"/>
    <property type="match status" value="1"/>
</dbReference>
<dbReference type="InterPro" id="IPR009057">
    <property type="entry name" value="Homeodomain-like_sf"/>
</dbReference>
<proteinExistence type="predicted"/>
<comment type="caution">
    <text evidence="4">The sequence shown here is derived from an EMBL/GenBank/DDBJ whole genome shotgun (WGS) entry which is preliminary data.</text>
</comment>
<evidence type="ECO:0000313" key="5">
    <source>
        <dbReference type="Proteomes" id="UP000248057"/>
    </source>
</evidence>
<organism evidence="4 5">
    <name type="scientific">Hungatella effluvii</name>
    <dbReference type="NCBI Taxonomy" id="1096246"/>
    <lineage>
        <taxon>Bacteria</taxon>
        <taxon>Bacillati</taxon>
        <taxon>Bacillota</taxon>
        <taxon>Clostridia</taxon>
        <taxon>Lachnospirales</taxon>
        <taxon>Lachnospiraceae</taxon>
        <taxon>Hungatella</taxon>
    </lineage>
</organism>
<evidence type="ECO:0000259" key="3">
    <source>
        <dbReference type="PROSITE" id="PS50977"/>
    </source>
</evidence>
<dbReference type="EMBL" id="QJKD01000002">
    <property type="protein sequence ID" value="PXX55815.1"/>
    <property type="molecule type" value="Genomic_DNA"/>
</dbReference>
<dbReference type="PROSITE" id="PS50977">
    <property type="entry name" value="HTH_TETR_2"/>
    <property type="match status" value="1"/>
</dbReference>
<dbReference type="Gene3D" id="1.10.357.10">
    <property type="entry name" value="Tetracycline Repressor, domain 2"/>
    <property type="match status" value="1"/>
</dbReference>
<evidence type="ECO:0000256" key="1">
    <source>
        <dbReference type="ARBA" id="ARBA00023125"/>
    </source>
</evidence>
<feature type="DNA-binding region" description="H-T-H motif" evidence="2">
    <location>
        <begin position="34"/>
        <end position="53"/>
    </location>
</feature>
<dbReference type="InterPro" id="IPR050624">
    <property type="entry name" value="HTH-type_Tx_Regulator"/>
</dbReference>
<reference evidence="4 5" key="1">
    <citation type="submission" date="2018-05" db="EMBL/GenBank/DDBJ databases">
        <title>Genomic Encyclopedia of Type Strains, Phase IV (KMG-IV): sequencing the most valuable type-strain genomes for metagenomic binning, comparative biology and taxonomic classification.</title>
        <authorList>
            <person name="Goeker M."/>
        </authorList>
    </citation>
    <scope>NUCLEOTIDE SEQUENCE [LARGE SCALE GENOMIC DNA]</scope>
    <source>
        <strain evidence="4 5">DSM 24995</strain>
    </source>
</reference>
<dbReference type="PANTHER" id="PTHR43479:SF11">
    <property type="entry name" value="ACREF_ENVCD OPERON REPRESSOR-RELATED"/>
    <property type="match status" value="1"/>
</dbReference>
<feature type="domain" description="HTH tetR-type" evidence="3">
    <location>
        <begin position="11"/>
        <end position="71"/>
    </location>
</feature>
<name>A0A2V3Y9Q0_9FIRM</name>
<sequence>MPTQRFTRLQEEKKKKISEAVIHEFQRTSYGELQISKIARSAHVSRGSLYTYFRDKEDMFLFALNQTWKTMLEYNKRKLIENGGDYWEMMFSSLQYHLRICKTNQIYRLLYLASENAVLPYEAAFSRKRDEEYRKYKEWICEHTARDSFKDLTETEFSVLQDTCQSLLMVSVQMYLHDSNVESVIERDFKTRLLQIKKGACLSR</sequence>
<gene>
    <name evidence="4" type="ORF">DFR60_10289</name>
</gene>
<dbReference type="Proteomes" id="UP000248057">
    <property type="component" value="Unassembled WGS sequence"/>
</dbReference>
<keyword evidence="1 2" id="KW-0238">DNA-binding</keyword>
<accession>A0A2V3Y9Q0</accession>
<evidence type="ECO:0000256" key="2">
    <source>
        <dbReference type="PROSITE-ProRule" id="PRU00335"/>
    </source>
</evidence>
<dbReference type="RefSeq" id="WP_110321693.1">
    <property type="nucleotide sequence ID" value="NZ_QJKD01000002.1"/>
</dbReference>
<dbReference type="SUPFAM" id="SSF46689">
    <property type="entry name" value="Homeodomain-like"/>
    <property type="match status" value="1"/>
</dbReference>
<dbReference type="AlphaFoldDB" id="A0A2V3Y9Q0"/>
<dbReference type="PANTHER" id="PTHR43479">
    <property type="entry name" value="ACREF/ENVCD OPERON REPRESSOR-RELATED"/>
    <property type="match status" value="1"/>
</dbReference>
<dbReference type="InterPro" id="IPR001647">
    <property type="entry name" value="HTH_TetR"/>
</dbReference>
<keyword evidence="5" id="KW-1185">Reference proteome</keyword>
<evidence type="ECO:0000313" key="4">
    <source>
        <dbReference type="EMBL" id="PXX55815.1"/>
    </source>
</evidence>
<dbReference type="GeneID" id="86060080"/>
<dbReference type="GO" id="GO:0003677">
    <property type="term" value="F:DNA binding"/>
    <property type="evidence" value="ECO:0007669"/>
    <property type="project" value="UniProtKB-UniRule"/>
</dbReference>
<protein>
    <submittedName>
        <fullName evidence="4">TetR family transcriptional regulator</fullName>
    </submittedName>
</protein>